<dbReference type="CTD" id="22866"/>
<protein>
    <submittedName>
        <fullName evidence="8 11">Connector enhancer of kinase suppressor of Ras 2</fullName>
    </submittedName>
</protein>
<dbReference type="Pfam" id="PF06663">
    <property type="entry name" value="CNK2_3_dom"/>
    <property type="match status" value="1"/>
</dbReference>
<dbReference type="InterPro" id="IPR001660">
    <property type="entry name" value="SAM"/>
</dbReference>
<evidence type="ECO:0000256" key="2">
    <source>
        <dbReference type="ARBA" id="ARBA00022553"/>
    </source>
</evidence>
<feature type="region of interest" description="Disordered" evidence="3">
    <location>
        <begin position="451"/>
        <end position="482"/>
    </location>
</feature>
<feature type="compositionally biased region" description="Acidic residues" evidence="3">
    <location>
        <begin position="845"/>
        <end position="860"/>
    </location>
</feature>
<dbReference type="SUPFAM" id="SSF50729">
    <property type="entry name" value="PH domain-like"/>
    <property type="match status" value="1"/>
</dbReference>
<dbReference type="CDD" id="cd01260">
    <property type="entry name" value="PH_CNK_mammalian-like"/>
    <property type="match status" value="1"/>
</dbReference>
<keyword evidence="9" id="KW-1185">Reference proteome</keyword>
<dbReference type="Proteomes" id="UP000504628">
    <property type="component" value="Chromosome X"/>
</dbReference>
<dbReference type="SUPFAM" id="SSF47769">
    <property type="entry name" value="SAM/Pointed domain"/>
    <property type="match status" value="1"/>
</dbReference>
<feature type="compositionally biased region" description="Low complexity" evidence="3">
    <location>
        <begin position="324"/>
        <end position="340"/>
    </location>
</feature>
<proteinExistence type="inferred from homology"/>
<dbReference type="SMART" id="SM00233">
    <property type="entry name" value="PH"/>
    <property type="match status" value="1"/>
</dbReference>
<dbReference type="InterPro" id="IPR001849">
    <property type="entry name" value="PH_domain"/>
</dbReference>
<evidence type="ECO:0000313" key="9">
    <source>
        <dbReference type="Proteomes" id="UP000504628"/>
    </source>
</evidence>
<dbReference type="GO" id="GO:0016301">
    <property type="term" value="F:kinase activity"/>
    <property type="evidence" value="ECO:0007669"/>
    <property type="project" value="UniProtKB-KW"/>
</dbReference>
<dbReference type="InterPro" id="IPR010599">
    <property type="entry name" value="CNK2/3_dom"/>
</dbReference>
<dbReference type="GO" id="GO:0016020">
    <property type="term" value="C:membrane"/>
    <property type="evidence" value="ECO:0007669"/>
    <property type="project" value="InterPro"/>
</dbReference>
<dbReference type="InterPro" id="IPR051566">
    <property type="entry name" value="CNKSR"/>
</dbReference>
<evidence type="ECO:0000313" key="10">
    <source>
        <dbReference type="Proteomes" id="UP000664940"/>
    </source>
</evidence>
<feature type="region of interest" description="Disordered" evidence="3">
    <location>
        <begin position="509"/>
        <end position="529"/>
    </location>
</feature>
<feature type="domain" description="CRIC" evidence="7">
    <location>
        <begin position="84"/>
        <end position="178"/>
    </location>
</feature>
<evidence type="ECO:0000259" key="5">
    <source>
        <dbReference type="PROSITE" id="PS50105"/>
    </source>
</evidence>
<evidence type="ECO:0000259" key="4">
    <source>
        <dbReference type="PROSITE" id="PS50003"/>
    </source>
</evidence>
<evidence type="ECO:0000313" key="8">
    <source>
        <dbReference type="EMBL" id="KAF6090220.1"/>
    </source>
</evidence>
<dbReference type="RefSeq" id="XP_028378046.1">
    <property type="nucleotide sequence ID" value="XM_028522245.2"/>
</dbReference>
<dbReference type="FunFam" id="2.30.29.30:FF:000092">
    <property type="entry name" value="Connector enhancer of kinase suppressor of Ras 2"/>
    <property type="match status" value="1"/>
</dbReference>
<gene>
    <name evidence="11" type="primary">CNKSR2</name>
    <name evidence="8" type="ORF">HJG60_003035</name>
</gene>
<dbReference type="GO" id="GO:0005737">
    <property type="term" value="C:cytoplasm"/>
    <property type="evidence" value="ECO:0007669"/>
    <property type="project" value="InterPro"/>
</dbReference>
<dbReference type="SUPFAM" id="SSF50156">
    <property type="entry name" value="PDZ domain-like"/>
    <property type="match status" value="1"/>
</dbReference>
<feature type="domain" description="PDZ" evidence="6">
    <location>
        <begin position="215"/>
        <end position="297"/>
    </location>
</feature>
<dbReference type="CDD" id="cd09511">
    <property type="entry name" value="SAM_CNK1_2_3-suppressor"/>
    <property type="match status" value="1"/>
</dbReference>
<feature type="compositionally biased region" description="Pro residues" evidence="3">
    <location>
        <begin position="671"/>
        <end position="684"/>
    </location>
</feature>
<dbReference type="Pfam" id="PF00595">
    <property type="entry name" value="PDZ"/>
    <property type="match status" value="1"/>
</dbReference>
<dbReference type="PANTHER" id="PTHR12844">
    <property type="entry name" value="CONNECTOR ENCHANCER OF KINASE SUPPRESSOR OF RAS"/>
    <property type="match status" value="1"/>
</dbReference>
<keyword evidence="8 11" id="KW-0808">Transferase</keyword>
<dbReference type="PROSITE" id="PS51290">
    <property type="entry name" value="CRIC"/>
    <property type="match status" value="1"/>
</dbReference>
<evidence type="ECO:0000259" key="7">
    <source>
        <dbReference type="PROSITE" id="PS51290"/>
    </source>
</evidence>
<dbReference type="PROSITE" id="PS50105">
    <property type="entry name" value="SAM_DOMAIN"/>
    <property type="match status" value="1"/>
</dbReference>
<keyword evidence="8 11" id="KW-0418">Kinase</keyword>
<dbReference type="Gene3D" id="2.30.29.30">
    <property type="entry name" value="Pleckstrin-homology domain (PH domain)/Phosphotyrosine-binding domain (PTB)"/>
    <property type="match status" value="1"/>
</dbReference>
<dbReference type="InterPro" id="IPR001478">
    <property type="entry name" value="PDZ"/>
</dbReference>
<sequence length="1005" mass="114007">MALIMEPVSKWSPSQVVDWMKGLDDCLQQYIKNFEREKISGDQLLRITHQELEDLGVSRIGHQELILEAVDLLCALNYGLETENLKTLSHKLNASAKNLQNFITGRRRSGHYDGRTSRKLPNDFLTSVVDLIGAAKSLLAWLDRSPFAAVTDYSVTRNNVIQLCLELTTIVQQDCTVYETENKILHVCKTLSGVCDHIISLSSDPLVSQSAHLEVIQLANIKPSEGLGMYIKSTYDGLHVITGTTENSPADRCKKIHAGDEVIQVNHQTVVGWQLKNLVNALREDPSGVILTLKKRPQSMLTSAPALLKNMRWKPLALQPLIPRSPTSSVATPSSTISTPTKRDSSALQDLYIPPPPAEPYIPRDEKGNLPCEDLRGHMVGKPVHKGSESPNSFLDQEYRKRFNIVEEDTVLYCYEYEKGRSSSQGRRESTPTYENSLLRYMSNEKIAQEEYMFQRNSKKDTGKKSKKKGDKSNSPTHYSLLPSLQMDTLRQDIMGTPVPETTLYHTFQQSSLQHKSKKKNKGPIAGKSKRRISCKDLGRGDCEGWLWKKKDAKSYFSQKWKKYWFVLKDASLYWYINEEDEKAEGFISLPEFKIDRASECRKKYAFKACHPKIKSFYFAAEHLDDMNRWLNRINMLTAGYAERERIKQEQDYWSESDKEEADTPSTPKQDSPPPPYDTYPRPPSMSCASPYVEAKHSRLSSTETSQSQSSHEEFRQEVTGSSAVSPIRKTASQRRSWQDLIETPLTSSGLHYLQTLPLEDSVFSDPTAISPEHRRQSTLPTQKCHLQDHYGPYPLAESDRMQVLNGNGGKPRSFTLPRDSGFNHCCLNAPVSACDPQDDVQPTEVEEEEEEEEEEEGEAAGENIGDKSESGEEKLGDSLQDLYRALEQASLSPLGEHRISTKMEYKLSFIKRCNDPVMNEKLHRLRILKSTLKAREGEVAIIDKVLDNPDLTSKEFQQWKQMYLDLFLDICQTTTSNDPLSISSEVDVITSSLTHTHSYIETHV</sequence>
<dbReference type="FunFam" id="1.10.150.50:FF:000019">
    <property type="entry name" value="Connector enhancer of kinase suppressor of Ras 2"/>
    <property type="match status" value="1"/>
</dbReference>
<evidence type="ECO:0000256" key="1">
    <source>
        <dbReference type="ARBA" id="ARBA00009498"/>
    </source>
</evidence>
<dbReference type="CDD" id="cd06748">
    <property type="entry name" value="PDZ_CNK1_2_3-like"/>
    <property type="match status" value="1"/>
</dbReference>
<feature type="compositionally biased region" description="Basic residues" evidence="3">
    <location>
        <begin position="515"/>
        <end position="529"/>
    </location>
</feature>
<dbReference type="PANTHER" id="PTHR12844:SF21">
    <property type="entry name" value="CONNECTOR ENHANCER OF KINASE SUPPRESSOR OF RAS 2"/>
    <property type="match status" value="1"/>
</dbReference>
<dbReference type="Proteomes" id="UP000664940">
    <property type="component" value="Unassembled WGS sequence"/>
</dbReference>
<dbReference type="PROSITE" id="PS50106">
    <property type="entry name" value="PDZ"/>
    <property type="match status" value="1"/>
</dbReference>
<evidence type="ECO:0000259" key="6">
    <source>
        <dbReference type="PROSITE" id="PS50106"/>
    </source>
</evidence>
<name>A0A6J2MFD3_9CHIR</name>
<feature type="compositionally biased region" description="Basic and acidic residues" evidence="3">
    <location>
        <begin position="865"/>
        <end position="876"/>
    </location>
</feature>
<feature type="domain" description="PH" evidence="4">
    <location>
        <begin position="540"/>
        <end position="639"/>
    </location>
</feature>
<reference evidence="11" key="2">
    <citation type="submission" date="2025-04" db="UniProtKB">
        <authorList>
            <consortium name="RefSeq"/>
        </authorList>
    </citation>
    <scope>IDENTIFICATION</scope>
    <source>
        <tissue evidence="11">Muscle</tissue>
    </source>
</reference>
<evidence type="ECO:0000313" key="11">
    <source>
        <dbReference type="RefSeq" id="XP_028378046.1"/>
    </source>
</evidence>
<evidence type="ECO:0000256" key="3">
    <source>
        <dbReference type="SAM" id="MobiDB-lite"/>
    </source>
</evidence>
<comment type="similarity">
    <text evidence="1">Belongs to the CNKSR family.</text>
</comment>
<dbReference type="InterPro" id="IPR013761">
    <property type="entry name" value="SAM/pointed_sf"/>
</dbReference>
<dbReference type="PROSITE" id="PS50003">
    <property type="entry name" value="PH_DOMAIN"/>
    <property type="match status" value="1"/>
</dbReference>
<dbReference type="Pfam" id="PF10534">
    <property type="entry name" value="CRIC_ras_sig"/>
    <property type="match status" value="1"/>
</dbReference>
<dbReference type="AlphaFoldDB" id="A0A6J2MFD3"/>
<feature type="compositionally biased region" description="Acidic residues" evidence="3">
    <location>
        <begin position="653"/>
        <end position="663"/>
    </location>
</feature>
<feature type="domain" description="SAM" evidence="5">
    <location>
        <begin position="11"/>
        <end position="76"/>
    </location>
</feature>
<dbReference type="InterPro" id="IPR036034">
    <property type="entry name" value="PDZ_sf"/>
</dbReference>
<accession>A0A6J2MFD3</accession>
<dbReference type="FunFam" id="2.30.42.10:FF:000060">
    <property type="entry name" value="Connector enhancer of kinase suppressor of Ras 2"/>
    <property type="match status" value="1"/>
</dbReference>
<dbReference type="GO" id="GO:0009966">
    <property type="term" value="P:regulation of signal transduction"/>
    <property type="evidence" value="ECO:0007669"/>
    <property type="project" value="InterPro"/>
</dbReference>
<feature type="compositionally biased region" description="Low complexity" evidence="3">
    <location>
        <begin position="700"/>
        <end position="710"/>
    </location>
</feature>
<feature type="region of interest" description="Disordered" evidence="3">
    <location>
        <begin position="652"/>
        <end position="736"/>
    </location>
</feature>
<dbReference type="EMBL" id="JABVXQ010000009">
    <property type="protein sequence ID" value="KAF6090220.1"/>
    <property type="molecule type" value="Genomic_DNA"/>
</dbReference>
<dbReference type="SMART" id="SM00228">
    <property type="entry name" value="PDZ"/>
    <property type="match status" value="1"/>
</dbReference>
<dbReference type="Gene3D" id="1.10.150.50">
    <property type="entry name" value="Transcription Factor, Ets-1"/>
    <property type="match status" value="1"/>
</dbReference>
<reference evidence="8 10" key="1">
    <citation type="journal article" date="2020" name="Nature">
        <title>Six reference-quality genomes reveal evolution of bat adaptations.</title>
        <authorList>
            <person name="Jebb D."/>
            <person name="Huang Z."/>
            <person name="Pippel M."/>
            <person name="Hughes G.M."/>
            <person name="Lavrichenko K."/>
            <person name="Devanna P."/>
            <person name="Winkler S."/>
            <person name="Jermiin L.S."/>
            <person name="Skirmuntt E.C."/>
            <person name="Katzourakis A."/>
            <person name="Burkitt-Gray L."/>
            <person name="Ray D.A."/>
            <person name="Sullivan K.A.M."/>
            <person name="Roscito J.G."/>
            <person name="Kirilenko B.M."/>
            <person name="Davalos L.M."/>
            <person name="Corthals A.P."/>
            <person name="Power M.L."/>
            <person name="Jones G."/>
            <person name="Ransome R.D."/>
            <person name="Dechmann D.K.N."/>
            <person name="Locatelli A.G."/>
            <person name="Puechmaille S.J."/>
            <person name="Fedrigo O."/>
            <person name="Jarvis E.D."/>
            <person name="Hiller M."/>
            <person name="Vernes S.C."/>
            <person name="Myers E.W."/>
            <person name="Teeling E.C."/>
        </authorList>
    </citation>
    <scope>NUCLEOTIDE SEQUENCE [LARGE SCALE GENOMIC DNA]</scope>
    <source>
        <strain evidence="8">Bat1K_MPI-CBG_1</strain>
    </source>
</reference>
<dbReference type="Gene3D" id="2.30.42.10">
    <property type="match status" value="1"/>
</dbReference>
<dbReference type="GeneID" id="114504566"/>
<dbReference type="Pfam" id="PF00169">
    <property type="entry name" value="PH"/>
    <property type="match status" value="1"/>
</dbReference>
<dbReference type="Pfam" id="PF00536">
    <property type="entry name" value="SAM_1"/>
    <property type="match status" value="1"/>
</dbReference>
<dbReference type="InterPro" id="IPR011993">
    <property type="entry name" value="PH-like_dom_sf"/>
</dbReference>
<keyword evidence="2" id="KW-0597">Phosphoprotein</keyword>
<feature type="region of interest" description="Disordered" evidence="3">
    <location>
        <begin position="324"/>
        <end position="349"/>
    </location>
</feature>
<feature type="region of interest" description="Disordered" evidence="3">
    <location>
        <begin position="834"/>
        <end position="876"/>
    </location>
</feature>
<dbReference type="InterPro" id="IPR049628">
    <property type="entry name" value="CNK1-3_SAM"/>
</dbReference>
<dbReference type="SMART" id="SM00454">
    <property type="entry name" value="SAM"/>
    <property type="match status" value="1"/>
</dbReference>
<organism evidence="9 11">
    <name type="scientific">Phyllostomus discolor</name>
    <name type="common">pale spear-nosed bat</name>
    <dbReference type="NCBI Taxonomy" id="89673"/>
    <lineage>
        <taxon>Eukaryota</taxon>
        <taxon>Metazoa</taxon>
        <taxon>Chordata</taxon>
        <taxon>Craniata</taxon>
        <taxon>Vertebrata</taxon>
        <taxon>Euteleostomi</taxon>
        <taxon>Mammalia</taxon>
        <taxon>Eutheria</taxon>
        <taxon>Laurasiatheria</taxon>
        <taxon>Chiroptera</taxon>
        <taxon>Yangochiroptera</taxon>
        <taxon>Phyllostomidae</taxon>
        <taxon>Phyllostominae</taxon>
        <taxon>Phyllostomus</taxon>
    </lineage>
</organism>
<dbReference type="InterPro" id="IPR017874">
    <property type="entry name" value="CRIC_domain"/>
</dbReference>